<dbReference type="AlphaFoldDB" id="A0A368W2X6"/>
<dbReference type="InterPro" id="IPR036388">
    <property type="entry name" value="WH-like_DNA-bd_sf"/>
</dbReference>
<dbReference type="GO" id="GO:0003677">
    <property type="term" value="F:DNA binding"/>
    <property type="evidence" value="ECO:0007669"/>
    <property type="project" value="UniProtKB-KW"/>
</dbReference>
<dbReference type="EMBL" id="QPJD01000005">
    <property type="protein sequence ID" value="RCW49024.1"/>
    <property type="molecule type" value="Genomic_DNA"/>
</dbReference>
<dbReference type="PRINTS" id="PR00778">
    <property type="entry name" value="HTHARSR"/>
</dbReference>
<evidence type="ECO:0000256" key="2">
    <source>
        <dbReference type="ARBA" id="ARBA00023125"/>
    </source>
</evidence>
<dbReference type="InterPro" id="IPR011991">
    <property type="entry name" value="ArsR-like_HTH"/>
</dbReference>
<protein>
    <submittedName>
        <fullName evidence="5">ArsR family transcriptional regulator</fullName>
    </submittedName>
</protein>
<feature type="domain" description="HTH arsR-type" evidence="4">
    <location>
        <begin position="2"/>
        <end position="96"/>
    </location>
</feature>
<sequence length="119" mass="14054">MGTSKEEHLENTLLHALSEPNRFRIVELLREGPLTVGELTDRLQLRQPQVSKHLRVLLESGVVEVQADANRRIYKLRPGPFQDLNAWLERYRSIWEEKFDRLDSYLQQLQSKNSNLEEE</sequence>
<keyword evidence="3" id="KW-0804">Transcription</keyword>
<dbReference type="Proteomes" id="UP000252415">
    <property type="component" value="Unassembled WGS sequence"/>
</dbReference>
<dbReference type="InterPro" id="IPR051081">
    <property type="entry name" value="HTH_MetalResp_TranReg"/>
</dbReference>
<dbReference type="PROSITE" id="PS50987">
    <property type="entry name" value="HTH_ARSR_2"/>
    <property type="match status" value="1"/>
</dbReference>
<dbReference type="RefSeq" id="WP_114379770.1">
    <property type="nucleotide sequence ID" value="NZ_QPJD01000005.1"/>
</dbReference>
<reference evidence="5 6" key="1">
    <citation type="submission" date="2018-07" db="EMBL/GenBank/DDBJ databases">
        <title>Genomic Encyclopedia of Type Strains, Phase III (KMG-III): the genomes of soil and plant-associated and newly described type strains.</title>
        <authorList>
            <person name="Whitman W."/>
        </authorList>
    </citation>
    <scope>NUCLEOTIDE SEQUENCE [LARGE SCALE GENOMIC DNA]</scope>
    <source>
        <strain evidence="5 6">CECT 7506</strain>
    </source>
</reference>
<evidence type="ECO:0000259" key="4">
    <source>
        <dbReference type="PROSITE" id="PS50987"/>
    </source>
</evidence>
<dbReference type="SUPFAM" id="SSF46785">
    <property type="entry name" value="Winged helix' DNA-binding domain"/>
    <property type="match status" value="1"/>
</dbReference>
<evidence type="ECO:0000256" key="1">
    <source>
        <dbReference type="ARBA" id="ARBA00023015"/>
    </source>
</evidence>
<evidence type="ECO:0000256" key="3">
    <source>
        <dbReference type="ARBA" id="ARBA00023163"/>
    </source>
</evidence>
<evidence type="ECO:0000313" key="6">
    <source>
        <dbReference type="Proteomes" id="UP000252415"/>
    </source>
</evidence>
<dbReference type="Gene3D" id="1.10.10.10">
    <property type="entry name" value="Winged helix-like DNA-binding domain superfamily/Winged helix DNA-binding domain"/>
    <property type="match status" value="1"/>
</dbReference>
<dbReference type="GO" id="GO:0003700">
    <property type="term" value="F:DNA-binding transcription factor activity"/>
    <property type="evidence" value="ECO:0007669"/>
    <property type="project" value="InterPro"/>
</dbReference>
<evidence type="ECO:0000313" key="5">
    <source>
        <dbReference type="EMBL" id="RCW49024.1"/>
    </source>
</evidence>
<dbReference type="NCBIfam" id="NF033788">
    <property type="entry name" value="HTH_metalloreg"/>
    <property type="match status" value="1"/>
</dbReference>
<dbReference type="PANTHER" id="PTHR33154:SF33">
    <property type="entry name" value="TRANSCRIPTIONAL REPRESSOR SDPR"/>
    <property type="match status" value="1"/>
</dbReference>
<dbReference type="InterPro" id="IPR036390">
    <property type="entry name" value="WH_DNA-bd_sf"/>
</dbReference>
<dbReference type="CDD" id="cd00090">
    <property type="entry name" value="HTH_ARSR"/>
    <property type="match status" value="1"/>
</dbReference>
<accession>A0A368W2X6</accession>
<keyword evidence="6" id="KW-1185">Reference proteome</keyword>
<organism evidence="5 6">
    <name type="scientific">Paenibacillus prosopidis</name>
    <dbReference type="NCBI Taxonomy" id="630520"/>
    <lineage>
        <taxon>Bacteria</taxon>
        <taxon>Bacillati</taxon>
        <taxon>Bacillota</taxon>
        <taxon>Bacilli</taxon>
        <taxon>Bacillales</taxon>
        <taxon>Paenibacillaceae</taxon>
        <taxon>Paenibacillus</taxon>
    </lineage>
</organism>
<dbReference type="OrthoDB" id="9799175at2"/>
<dbReference type="SMART" id="SM00418">
    <property type="entry name" value="HTH_ARSR"/>
    <property type="match status" value="1"/>
</dbReference>
<keyword evidence="1" id="KW-0805">Transcription regulation</keyword>
<comment type="caution">
    <text evidence="5">The sequence shown here is derived from an EMBL/GenBank/DDBJ whole genome shotgun (WGS) entry which is preliminary data.</text>
</comment>
<name>A0A368W2X6_9BACL</name>
<dbReference type="InterPro" id="IPR001845">
    <property type="entry name" value="HTH_ArsR_DNA-bd_dom"/>
</dbReference>
<gene>
    <name evidence="5" type="ORF">DFP97_105209</name>
</gene>
<dbReference type="Pfam" id="PF12840">
    <property type="entry name" value="HTH_20"/>
    <property type="match status" value="1"/>
</dbReference>
<dbReference type="PANTHER" id="PTHR33154">
    <property type="entry name" value="TRANSCRIPTIONAL REGULATOR, ARSR FAMILY"/>
    <property type="match status" value="1"/>
</dbReference>
<keyword evidence="2" id="KW-0238">DNA-binding</keyword>
<proteinExistence type="predicted"/>